<dbReference type="SUPFAM" id="SSF56300">
    <property type="entry name" value="Metallo-dependent phosphatases"/>
    <property type="match status" value="1"/>
</dbReference>
<dbReference type="NCBIfam" id="TIGR00619">
    <property type="entry name" value="sbcd"/>
    <property type="match status" value="1"/>
</dbReference>
<dbReference type="InterPro" id="IPR004843">
    <property type="entry name" value="Calcineurin-like_PHP"/>
</dbReference>
<sequence>MRFLHCADLHLGVENYGRIDPASGLHTRFVDFVRCLEFVVDLALEEGVDMVLFAGDIYKSPTPNPTWQREFAVQLHRLQEERVSTVIVVGNHDTPSSYGRATSVDVFNALALVDTYVLRRPQTLRIETASGPIQIAGLPWPTRHYLRTAPALKELDQEA</sequence>
<dbReference type="PANTHER" id="PTHR30337:SF0">
    <property type="entry name" value="NUCLEASE SBCCD SUBUNIT D"/>
    <property type="match status" value="1"/>
</dbReference>
<dbReference type="GO" id="GO:0004519">
    <property type="term" value="F:endonuclease activity"/>
    <property type="evidence" value="ECO:0007669"/>
    <property type="project" value="InterPro"/>
</dbReference>
<evidence type="ECO:0000259" key="1">
    <source>
        <dbReference type="Pfam" id="PF00149"/>
    </source>
</evidence>
<dbReference type="PANTHER" id="PTHR30337">
    <property type="entry name" value="COMPONENT OF ATP-DEPENDENT DSDNA EXONUCLEASE"/>
    <property type="match status" value="1"/>
</dbReference>
<gene>
    <name evidence="2" type="ORF">METZ01_LOCUS440077</name>
</gene>
<dbReference type="Gene3D" id="3.60.21.10">
    <property type="match status" value="1"/>
</dbReference>
<dbReference type="InterPro" id="IPR029052">
    <property type="entry name" value="Metallo-depent_PP-like"/>
</dbReference>
<dbReference type="InterPro" id="IPR004593">
    <property type="entry name" value="SbcD"/>
</dbReference>
<dbReference type="Pfam" id="PF00149">
    <property type="entry name" value="Metallophos"/>
    <property type="match status" value="1"/>
</dbReference>
<dbReference type="InterPro" id="IPR050535">
    <property type="entry name" value="DNA_Repair-Maintenance_Comp"/>
</dbReference>
<organism evidence="2">
    <name type="scientific">marine metagenome</name>
    <dbReference type="NCBI Taxonomy" id="408172"/>
    <lineage>
        <taxon>unclassified sequences</taxon>
        <taxon>metagenomes</taxon>
        <taxon>ecological metagenomes</taxon>
    </lineage>
</organism>
<dbReference type="AlphaFoldDB" id="A0A382YVJ8"/>
<dbReference type="GO" id="GO:0008408">
    <property type="term" value="F:3'-5' exonuclease activity"/>
    <property type="evidence" value="ECO:0007669"/>
    <property type="project" value="InterPro"/>
</dbReference>
<proteinExistence type="predicted"/>
<dbReference type="EMBL" id="UINC01178846">
    <property type="protein sequence ID" value="SVD87223.1"/>
    <property type="molecule type" value="Genomic_DNA"/>
</dbReference>
<feature type="non-terminal residue" evidence="2">
    <location>
        <position position="159"/>
    </location>
</feature>
<reference evidence="2" key="1">
    <citation type="submission" date="2018-05" db="EMBL/GenBank/DDBJ databases">
        <authorList>
            <person name="Lanie J.A."/>
            <person name="Ng W.-L."/>
            <person name="Kazmierczak K.M."/>
            <person name="Andrzejewski T.M."/>
            <person name="Davidsen T.M."/>
            <person name="Wayne K.J."/>
            <person name="Tettelin H."/>
            <person name="Glass J.I."/>
            <person name="Rusch D."/>
            <person name="Podicherti R."/>
            <person name="Tsui H.-C.T."/>
            <person name="Winkler M.E."/>
        </authorList>
    </citation>
    <scope>NUCLEOTIDE SEQUENCE</scope>
</reference>
<evidence type="ECO:0000313" key="2">
    <source>
        <dbReference type="EMBL" id="SVD87223.1"/>
    </source>
</evidence>
<dbReference type="GO" id="GO:0006259">
    <property type="term" value="P:DNA metabolic process"/>
    <property type="evidence" value="ECO:0007669"/>
    <property type="project" value="InterPro"/>
</dbReference>
<name>A0A382YVJ8_9ZZZZ</name>
<protein>
    <recommendedName>
        <fullName evidence="1">Calcineurin-like phosphoesterase domain-containing protein</fullName>
    </recommendedName>
</protein>
<accession>A0A382YVJ8</accession>
<feature type="domain" description="Calcineurin-like phosphoesterase" evidence="1">
    <location>
        <begin position="1"/>
        <end position="114"/>
    </location>
</feature>